<name>A0AAW1NR88_9CHLO</name>
<dbReference type="GO" id="GO:0004674">
    <property type="term" value="F:protein serine/threonine kinase activity"/>
    <property type="evidence" value="ECO:0007669"/>
    <property type="project" value="UniProtKB-EC"/>
</dbReference>
<reference evidence="6 7" key="1">
    <citation type="journal article" date="2024" name="Nat. Commun.">
        <title>Phylogenomics reveals the evolutionary origins of lichenization in chlorophyte algae.</title>
        <authorList>
            <person name="Puginier C."/>
            <person name="Libourel C."/>
            <person name="Otte J."/>
            <person name="Skaloud P."/>
            <person name="Haon M."/>
            <person name="Grisel S."/>
            <person name="Petersen M."/>
            <person name="Berrin J.G."/>
            <person name="Delaux P.M."/>
            <person name="Dal Grande F."/>
            <person name="Keller J."/>
        </authorList>
    </citation>
    <scope>NUCLEOTIDE SEQUENCE [LARGE SCALE GENOMIC DNA]</scope>
    <source>
        <strain evidence="6 7">SAG 2036</strain>
    </source>
</reference>
<evidence type="ECO:0000256" key="4">
    <source>
        <dbReference type="PROSITE-ProRule" id="PRU10141"/>
    </source>
</evidence>
<evidence type="ECO:0000256" key="1">
    <source>
        <dbReference type="ARBA" id="ARBA00012513"/>
    </source>
</evidence>
<keyword evidence="3 4" id="KW-0067">ATP-binding</keyword>
<evidence type="ECO:0000256" key="3">
    <source>
        <dbReference type="ARBA" id="ARBA00022840"/>
    </source>
</evidence>
<dbReference type="InterPro" id="IPR000719">
    <property type="entry name" value="Prot_kinase_dom"/>
</dbReference>
<feature type="binding site" evidence="4">
    <location>
        <position position="75"/>
    </location>
    <ligand>
        <name>ATP</name>
        <dbReference type="ChEBI" id="CHEBI:30616"/>
    </ligand>
</feature>
<dbReference type="PROSITE" id="PS50011">
    <property type="entry name" value="PROTEIN_KINASE_DOM"/>
    <property type="match status" value="1"/>
</dbReference>
<dbReference type="Pfam" id="PF00069">
    <property type="entry name" value="Pkinase"/>
    <property type="match status" value="1"/>
</dbReference>
<evidence type="ECO:0000259" key="5">
    <source>
        <dbReference type="PROSITE" id="PS50011"/>
    </source>
</evidence>
<dbReference type="SMART" id="SM00220">
    <property type="entry name" value="S_TKc"/>
    <property type="match status" value="1"/>
</dbReference>
<dbReference type="AlphaFoldDB" id="A0AAW1NR88"/>
<organism evidence="6 7">
    <name type="scientific">Symbiochloris irregularis</name>
    <dbReference type="NCBI Taxonomy" id="706552"/>
    <lineage>
        <taxon>Eukaryota</taxon>
        <taxon>Viridiplantae</taxon>
        <taxon>Chlorophyta</taxon>
        <taxon>core chlorophytes</taxon>
        <taxon>Trebouxiophyceae</taxon>
        <taxon>Trebouxiales</taxon>
        <taxon>Trebouxiaceae</taxon>
        <taxon>Symbiochloris</taxon>
    </lineage>
</organism>
<keyword evidence="2 4" id="KW-0547">Nucleotide-binding</keyword>
<gene>
    <name evidence="6" type="ORF">WJX73_010684</name>
</gene>
<keyword evidence="7" id="KW-1185">Reference proteome</keyword>
<dbReference type="EC" id="2.7.11.1" evidence="1"/>
<dbReference type="PANTHER" id="PTHR48012">
    <property type="entry name" value="STERILE20-LIKE KINASE, ISOFORM B-RELATED"/>
    <property type="match status" value="1"/>
</dbReference>
<dbReference type="SUPFAM" id="SSF56112">
    <property type="entry name" value="Protein kinase-like (PK-like)"/>
    <property type="match status" value="1"/>
</dbReference>
<dbReference type="Gene3D" id="1.10.510.10">
    <property type="entry name" value="Transferase(Phosphotransferase) domain 1"/>
    <property type="match status" value="1"/>
</dbReference>
<dbReference type="GO" id="GO:0005524">
    <property type="term" value="F:ATP binding"/>
    <property type="evidence" value="ECO:0007669"/>
    <property type="project" value="UniProtKB-UniRule"/>
</dbReference>
<sequence length="679" mass="72920">MGDTVRADPAELAAAVLAEQQDQAGLSAPPVQQGELSNSQDPNELFELGSILGRGSYGSVFKAVVRATGEIVAIKIIDTAPEAEHKEIQKEIDMLRECQHPNIVRYLGSWQARNALWIVMEYCGGGSVSDLITVAKDMHLEEDLVAYLVSEILAGLTYLHSIGKVHRDIKCGNILLSDTGQVKLADFGVAAQLTSTMSKRMTYIGTPHWMAPEVIAESHYDGKVDVWSLGISVMEMAEGKPPRWKIHPMRVIFLIGRDKPATLAEPDKWSLALHDFIAQCQQKEAKVRPTAKFLMQHKLVTQARQRPLPASLMPLIQQVQEVMAAAALVDDNSSEEEGTVIPGQWSWRPGMEQAEPTGTVVAGAGTVRRGFGGTSPARGPWMKTGMVRARLEGLSVMNHQPQTRAGRPTPQETLANWGNTVLVDGSPSSSNTGTVVARGGTVMAGGQPLGAEPSTASIGATMVEQRHSGDRPGSDYLQAVQMANADNNQGYLAAVSAAARQADASRHAQRAEAVPAAAHMGSRPRGGKEKLMDRLRAVYSSGAIVPLPFLSASLAAPAALMADPREPYTNDPQSLPPIGYGRNVPLPKDAWLHALQALAAGSDVGPRNGRDKEAAQDAREVTTAALEKVQRSPTLLNLACSLAYAQRTVNEEVLTPRAKEIAQSNVDDLADTLRMLLCL</sequence>
<dbReference type="GO" id="GO:0005737">
    <property type="term" value="C:cytoplasm"/>
    <property type="evidence" value="ECO:0007669"/>
    <property type="project" value="TreeGrafter"/>
</dbReference>
<proteinExistence type="predicted"/>
<dbReference type="InterPro" id="IPR050629">
    <property type="entry name" value="STE20/SPS1-PAK"/>
</dbReference>
<dbReference type="Proteomes" id="UP001465755">
    <property type="component" value="Unassembled WGS sequence"/>
</dbReference>
<feature type="domain" description="Protein kinase" evidence="5">
    <location>
        <begin position="46"/>
        <end position="300"/>
    </location>
</feature>
<comment type="caution">
    <text evidence="6">The sequence shown here is derived from an EMBL/GenBank/DDBJ whole genome shotgun (WGS) entry which is preliminary data.</text>
</comment>
<dbReference type="EMBL" id="JALJOQ010000181">
    <property type="protein sequence ID" value="KAK9791184.1"/>
    <property type="molecule type" value="Genomic_DNA"/>
</dbReference>
<evidence type="ECO:0000256" key="2">
    <source>
        <dbReference type="ARBA" id="ARBA00022741"/>
    </source>
</evidence>
<protein>
    <recommendedName>
        <fullName evidence="1">non-specific serine/threonine protein kinase</fullName>
        <ecNumber evidence="1">2.7.11.1</ecNumber>
    </recommendedName>
</protein>
<dbReference type="PANTHER" id="PTHR48012:SF18">
    <property type="entry name" value="HAPPYHOUR, ISOFORM A"/>
    <property type="match status" value="1"/>
</dbReference>
<evidence type="ECO:0000313" key="6">
    <source>
        <dbReference type="EMBL" id="KAK9791184.1"/>
    </source>
</evidence>
<evidence type="ECO:0000313" key="7">
    <source>
        <dbReference type="Proteomes" id="UP001465755"/>
    </source>
</evidence>
<accession>A0AAW1NR88</accession>
<dbReference type="PROSITE" id="PS00107">
    <property type="entry name" value="PROTEIN_KINASE_ATP"/>
    <property type="match status" value="1"/>
</dbReference>
<dbReference type="FunFam" id="1.10.510.10:FF:000421">
    <property type="entry name" value="Serine/threonine-protein kinase PAK 6"/>
    <property type="match status" value="1"/>
</dbReference>
<dbReference type="InterPro" id="IPR011009">
    <property type="entry name" value="Kinase-like_dom_sf"/>
</dbReference>
<dbReference type="GO" id="GO:0035556">
    <property type="term" value="P:intracellular signal transduction"/>
    <property type="evidence" value="ECO:0007669"/>
    <property type="project" value="TreeGrafter"/>
</dbReference>
<dbReference type="InterPro" id="IPR017441">
    <property type="entry name" value="Protein_kinase_ATP_BS"/>
</dbReference>